<dbReference type="STRING" id="436010.A0A167VCZ8"/>
<proteinExistence type="predicted"/>
<dbReference type="AlphaFoldDB" id="A0A167VCZ8"/>
<organism evidence="1">
    <name type="scientific">Athelia psychrophila</name>
    <dbReference type="NCBI Taxonomy" id="1759441"/>
    <lineage>
        <taxon>Eukaryota</taxon>
        <taxon>Fungi</taxon>
        <taxon>Dikarya</taxon>
        <taxon>Basidiomycota</taxon>
        <taxon>Agaricomycotina</taxon>
        <taxon>Agaricomycetes</taxon>
        <taxon>Agaricomycetidae</taxon>
        <taxon>Atheliales</taxon>
        <taxon>Atheliaceae</taxon>
        <taxon>Athelia</taxon>
    </lineage>
</organism>
<accession>A0A167VCZ8</accession>
<evidence type="ECO:0000313" key="1">
    <source>
        <dbReference type="EMBL" id="KZP04877.1"/>
    </source>
</evidence>
<protein>
    <recommendedName>
        <fullName evidence="2">Retrotransposon gag domain-containing protein</fullName>
    </recommendedName>
</protein>
<evidence type="ECO:0008006" key="2">
    <source>
        <dbReference type="Google" id="ProtNLM"/>
    </source>
</evidence>
<reference evidence="1" key="1">
    <citation type="journal article" date="2016" name="Mol. Biol. Evol.">
        <title>Comparative Genomics of Early-Diverging Mushroom-Forming Fungi Provides Insights into the Origins of Lignocellulose Decay Capabilities.</title>
        <authorList>
            <person name="Nagy L.G."/>
            <person name="Riley R."/>
            <person name="Tritt A."/>
            <person name="Adam C."/>
            <person name="Daum C."/>
            <person name="Floudas D."/>
            <person name="Sun H."/>
            <person name="Yadav J.S."/>
            <person name="Pangilinan J."/>
            <person name="Larsson K.H."/>
            <person name="Matsuura K."/>
            <person name="Barry K."/>
            <person name="Labutti K."/>
            <person name="Kuo R."/>
            <person name="Ohm R.A."/>
            <person name="Bhattacharya S.S."/>
            <person name="Shirouzu T."/>
            <person name="Yoshinaga Y."/>
            <person name="Martin F.M."/>
            <person name="Grigoriev I.V."/>
            <person name="Hibbett D.S."/>
        </authorList>
    </citation>
    <scope>NUCLEOTIDE SEQUENCE [LARGE SCALE GENOMIC DNA]</scope>
    <source>
        <strain evidence="1">CBS 109695</strain>
    </source>
</reference>
<feature type="non-terminal residue" evidence="1">
    <location>
        <position position="152"/>
    </location>
</feature>
<dbReference type="EMBL" id="KV417881">
    <property type="protein sequence ID" value="KZP04877.1"/>
    <property type="molecule type" value="Genomic_DNA"/>
</dbReference>
<gene>
    <name evidence="1" type="ORF">FIBSPDRAFT_766682</name>
</gene>
<name>A0A167VCZ8_9AGAM</name>
<dbReference type="OrthoDB" id="3205788at2759"/>
<sequence>MKYQQSFLKPILPEVYKGEPDADAFEKYSDQIHDYAKAAYMDSEQAIQLAGARCTGEAYRFYETEVRRGKKKFALTEFLRGMFDYIFPANFRTSQRILFESQVQRRGQKSVDFLRKLQTIARSCGDVSDREIVRHFWRYGYNKVVAKLISWK</sequence>